<evidence type="ECO:0000313" key="3">
    <source>
        <dbReference type="Proteomes" id="UP001629113"/>
    </source>
</evidence>
<gene>
    <name evidence="2" type="ORF">PVAG01_04358</name>
</gene>
<dbReference type="Proteomes" id="UP001629113">
    <property type="component" value="Unassembled WGS sequence"/>
</dbReference>
<keyword evidence="3" id="KW-1185">Reference proteome</keyword>
<name>A0ABR4PPP8_9HELO</name>
<evidence type="ECO:0000313" key="2">
    <source>
        <dbReference type="EMBL" id="KAL3425077.1"/>
    </source>
</evidence>
<feature type="compositionally biased region" description="Low complexity" evidence="1">
    <location>
        <begin position="28"/>
        <end position="59"/>
    </location>
</feature>
<reference evidence="2 3" key="1">
    <citation type="submission" date="2024-06" db="EMBL/GenBank/DDBJ databases">
        <title>Complete genome of Phlyctema vagabunda strain 19-DSS-EL-015.</title>
        <authorList>
            <person name="Fiorenzani C."/>
        </authorList>
    </citation>
    <scope>NUCLEOTIDE SEQUENCE [LARGE SCALE GENOMIC DNA]</scope>
    <source>
        <strain evidence="2 3">19-DSS-EL-015</strain>
    </source>
</reference>
<organism evidence="2 3">
    <name type="scientific">Phlyctema vagabunda</name>
    <dbReference type="NCBI Taxonomy" id="108571"/>
    <lineage>
        <taxon>Eukaryota</taxon>
        <taxon>Fungi</taxon>
        <taxon>Dikarya</taxon>
        <taxon>Ascomycota</taxon>
        <taxon>Pezizomycotina</taxon>
        <taxon>Leotiomycetes</taxon>
        <taxon>Helotiales</taxon>
        <taxon>Dermateaceae</taxon>
        <taxon>Phlyctema</taxon>
    </lineage>
</organism>
<accession>A0ABR4PPP8</accession>
<dbReference type="EMBL" id="JBFCZG010000003">
    <property type="protein sequence ID" value="KAL3425077.1"/>
    <property type="molecule type" value="Genomic_DNA"/>
</dbReference>
<protein>
    <submittedName>
        <fullName evidence="2">Uncharacterized protein</fullName>
    </submittedName>
</protein>
<evidence type="ECO:0000256" key="1">
    <source>
        <dbReference type="SAM" id="MobiDB-lite"/>
    </source>
</evidence>
<feature type="region of interest" description="Disordered" evidence="1">
    <location>
        <begin position="28"/>
        <end position="86"/>
    </location>
</feature>
<comment type="caution">
    <text evidence="2">The sequence shown here is derived from an EMBL/GenBank/DDBJ whole genome shotgun (WGS) entry which is preliminary data.</text>
</comment>
<proteinExistence type="predicted"/>
<sequence>MASQTSSDRATAQQQPLFSFLTLAPTTSAGYPTSPSSSAASIKSRRSSSSSSASSATGPRFLKLGPVHFGEGVDGESDWSEISVTE</sequence>